<evidence type="ECO:0000313" key="4">
    <source>
        <dbReference type="EMBL" id="RHE14890.1"/>
    </source>
</evidence>
<dbReference type="EMBL" id="QSKO01000005">
    <property type="protein sequence ID" value="RHE76504.1"/>
    <property type="molecule type" value="Genomic_DNA"/>
</dbReference>
<evidence type="ECO:0000313" key="13">
    <source>
        <dbReference type="Proteomes" id="UP000284220"/>
    </source>
</evidence>
<name>A0A396FXS1_9FIRM</name>
<evidence type="ECO:0000313" key="7">
    <source>
        <dbReference type="EMBL" id="RHL49537.1"/>
    </source>
</evidence>
<evidence type="ECO:0000313" key="16">
    <source>
        <dbReference type="Proteomes" id="UP000293506"/>
    </source>
</evidence>
<dbReference type="EMBL" id="QRZI01000002">
    <property type="protein sequence ID" value="RGV65745.1"/>
    <property type="molecule type" value="Genomic_DNA"/>
</dbReference>
<protein>
    <submittedName>
        <fullName evidence="5">Hydantoin racemase</fullName>
    </submittedName>
</protein>
<dbReference type="Proteomes" id="UP000261105">
    <property type="component" value="Unassembled WGS sequence"/>
</dbReference>
<proteinExistence type="predicted"/>
<dbReference type="Proteomes" id="UP000293506">
    <property type="component" value="Unassembled WGS sequence"/>
</dbReference>
<gene>
    <name evidence="7" type="ORF">DW021_04120</name>
    <name evidence="6" type="ORF">DW272_02910</name>
    <name evidence="5" type="ORF">DW723_05330</name>
    <name evidence="4" type="ORF">DW767_03660</name>
    <name evidence="3" type="ORF">DW859_01710</name>
    <name evidence="2" type="ORF">DWW07_04120</name>
    <name evidence="1" type="ORF">DXB38_07380</name>
    <name evidence="8" type="ORF">EAI82_06345</name>
</gene>
<evidence type="ECO:0000313" key="14">
    <source>
        <dbReference type="Proteomes" id="UP000284644"/>
    </source>
</evidence>
<reference evidence="8 16" key="2">
    <citation type="journal article" date="2019" name="Science, e1252229">
        <title>Invertible promoters mediate bacterial phase variation, antibiotic resistance, and host adaptation in the gut.</title>
        <authorList>
            <person name="Jiang X."/>
            <person name="Hall A.B."/>
            <person name="Arthur T.D."/>
            <person name="Plichta D.R."/>
            <person name="Covington C.T."/>
            <person name="Poyet M."/>
            <person name="Crothers J."/>
            <person name="Moses P.L."/>
            <person name="Tolonen A.C."/>
            <person name="Vlamakis H."/>
            <person name="Alm E.J."/>
            <person name="Xavier R.J."/>
        </authorList>
    </citation>
    <scope>NUCLEOTIDE SEQUENCE [LARGE SCALE GENOMIC DNA]</scope>
    <source>
        <strain evidence="8">Af_0058</strain>
        <strain evidence="16">af_0058</strain>
    </source>
</reference>
<evidence type="ECO:0000313" key="8">
    <source>
        <dbReference type="EMBL" id="RYT67538.1"/>
    </source>
</evidence>
<evidence type="ECO:0000313" key="1">
    <source>
        <dbReference type="EMBL" id="RGN87918.1"/>
    </source>
</evidence>
<dbReference type="EMBL" id="RCXQ01000004">
    <property type="protein sequence ID" value="RYT67538.1"/>
    <property type="molecule type" value="Genomic_DNA"/>
</dbReference>
<dbReference type="OrthoDB" id="9791723at2"/>
<evidence type="ECO:0000313" key="6">
    <source>
        <dbReference type="EMBL" id="RHG20174.1"/>
    </source>
</evidence>
<evidence type="ECO:0000313" key="15">
    <source>
        <dbReference type="Proteomes" id="UP000285897"/>
    </source>
</evidence>
<dbReference type="EMBL" id="QSUZ01000007">
    <property type="protein sequence ID" value="RGN87918.1"/>
    <property type="molecule type" value="Genomic_DNA"/>
</dbReference>
<accession>A0A396FXS1</accession>
<dbReference type="Pfam" id="PF01177">
    <property type="entry name" value="Asp_Glu_race"/>
    <property type="match status" value="1"/>
</dbReference>
<evidence type="ECO:0000313" key="11">
    <source>
        <dbReference type="Proteomes" id="UP000265828"/>
    </source>
</evidence>
<dbReference type="GO" id="GO:0047661">
    <property type="term" value="F:amino-acid racemase activity"/>
    <property type="evidence" value="ECO:0007669"/>
    <property type="project" value="InterPro"/>
</dbReference>
<dbReference type="InterPro" id="IPR001920">
    <property type="entry name" value="Asp/Glu_race"/>
</dbReference>
<evidence type="ECO:0000313" key="5">
    <source>
        <dbReference type="EMBL" id="RHE76504.1"/>
    </source>
</evidence>
<organism evidence="5 12">
    <name type="scientific">Blautia obeum</name>
    <dbReference type="NCBI Taxonomy" id="40520"/>
    <lineage>
        <taxon>Bacteria</taxon>
        <taxon>Bacillati</taxon>
        <taxon>Bacillota</taxon>
        <taxon>Clostridia</taxon>
        <taxon>Lachnospirales</taxon>
        <taxon>Lachnospiraceae</taxon>
        <taxon>Blautia</taxon>
    </lineage>
</organism>
<dbReference type="EMBL" id="QROS01000002">
    <property type="protein sequence ID" value="RHL49537.1"/>
    <property type="molecule type" value="Genomic_DNA"/>
</dbReference>
<dbReference type="Proteomes" id="UP000284644">
    <property type="component" value="Unassembled WGS sequence"/>
</dbReference>
<dbReference type="EMBL" id="QRHZ01000001">
    <property type="protein sequence ID" value="RHG20174.1"/>
    <property type="molecule type" value="Genomic_DNA"/>
</dbReference>
<evidence type="ECO:0000313" key="12">
    <source>
        <dbReference type="Proteomes" id="UP000283928"/>
    </source>
</evidence>
<reference evidence="9 10" key="1">
    <citation type="submission" date="2018-08" db="EMBL/GenBank/DDBJ databases">
        <title>A genome reference for cultivated species of the human gut microbiota.</title>
        <authorList>
            <person name="Zou Y."/>
            <person name="Xue W."/>
            <person name="Luo G."/>
        </authorList>
    </citation>
    <scope>NUCLEOTIDE SEQUENCE [LARGE SCALE GENOMIC DNA]</scope>
    <source>
        <strain evidence="2 11">AF14-23</strain>
        <strain evidence="7 15">AF37-6AC</strain>
        <strain evidence="6 13">AM22-9LB</strain>
        <strain evidence="5 12">AM27-32LB</strain>
        <strain evidence="4 14">AM29-25AC</strain>
        <strain evidence="3 10">AM37-4AC</strain>
        <strain evidence="1 9">OM03-6</strain>
    </source>
</reference>
<comment type="caution">
    <text evidence="5">The sequence shown here is derived from an EMBL/GenBank/DDBJ whole genome shotgun (WGS) entry which is preliminary data.</text>
</comment>
<dbReference type="EMBL" id="QSHL01000001">
    <property type="protein sequence ID" value="RHC10159.1"/>
    <property type="molecule type" value="Genomic_DNA"/>
</dbReference>
<dbReference type="Proteomes" id="UP000285897">
    <property type="component" value="Unassembled WGS sequence"/>
</dbReference>
<dbReference type="Gene3D" id="3.40.50.1860">
    <property type="match status" value="2"/>
</dbReference>
<dbReference type="Proteomes" id="UP000284220">
    <property type="component" value="Unassembled WGS sequence"/>
</dbReference>
<evidence type="ECO:0000313" key="10">
    <source>
        <dbReference type="Proteomes" id="UP000265808"/>
    </source>
</evidence>
<dbReference type="EMBL" id="QSJW01000002">
    <property type="protein sequence ID" value="RHE14890.1"/>
    <property type="molecule type" value="Genomic_DNA"/>
</dbReference>
<evidence type="ECO:0000313" key="2">
    <source>
        <dbReference type="EMBL" id="RGV65745.1"/>
    </source>
</evidence>
<dbReference type="Proteomes" id="UP000283928">
    <property type="component" value="Unassembled WGS sequence"/>
</dbReference>
<evidence type="ECO:0000313" key="3">
    <source>
        <dbReference type="EMBL" id="RHC10159.1"/>
    </source>
</evidence>
<dbReference type="AlphaFoldDB" id="A0A396FXS1"/>
<dbReference type="Proteomes" id="UP000265828">
    <property type="component" value="Unassembled WGS sequence"/>
</dbReference>
<dbReference type="InterPro" id="IPR015942">
    <property type="entry name" value="Asp/Glu/hydantoin_racemase"/>
</dbReference>
<evidence type="ECO:0000313" key="9">
    <source>
        <dbReference type="Proteomes" id="UP000261105"/>
    </source>
</evidence>
<dbReference type="Proteomes" id="UP000265808">
    <property type="component" value="Unassembled WGS sequence"/>
</dbReference>
<sequence length="223" mass="24259">MTGGTDMNKKFKVGLIRVLTTEDEEVLQSHGKQIMEYFPELEVVTKCIPDQYEGIHSPELGEIAIPKIVETARSFTDVDMIIVSCADDPGVAEIRKVLPDIPVTGGGETTVALALKYGSRIGVLGITDYAPQAYMRMIPEQMILGRPEGVHSTLDLMTPEGKASVLKLGMKLKEQGAEVIALACTGLATIGIAKDLEKETGLPVIDPVMAEGMFAYFEYLRKK</sequence>